<evidence type="ECO:0000313" key="2">
    <source>
        <dbReference type="Proteomes" id="UP001165960"/>
    </source>
</evidence>
<keyword evidence="2" id="KW-1185">Reference proteome</keyword>
<reference evidence="1" key="1">
    <citation type="submission" date="2022-04" db="EMBL/GenBank/DDBJ databases">
        <title>Genome of the entomopathogenic fungus Entomophthora muscae.</title>
        <authorList>
            <person name="Elya C."/>
            <person name="Lovett B.R."/>
            <person name="Lee E."/>
            <person name="Macias A.M."/>
            <person name="Hajek A.E."/>
            <person name="De Bivort B.L."/>
            <person name="Kasson M.T."/>
            <person name="De Fine Licht H.H."/>
            <person name="Stajich J.E."/>
        </authorList>
    </citation>
    <scope>NUCLEOTIDE SEQUENCE</scope>
    <source>
        <strain evidence="1">Berkeley</strain>
    </source>
</reference>
<gene>
    <name evidence="1" type="ORF">DSO57_1018957</name>
</gene>
<protein>
    <submittedName>
        <fullName evidence="1">Uncharacterized protein</fullName>
    </submittedName>
</protein>
<name>A0ACC2SSZ5_9FUNG</name>
<sequence length="285" mass="30981">MRPVSLFLVGAVAGQASLWEETDVHDYGLAVKIEVDNKPTCTGLMRNGLVISTIKCLDHDKDKFKIDALTSNGGKTGFTEMGISGISWHKKWNTSKTYLHDFGFGILKDQTVKATEAAPLSADPSTLKLYAYRLNPQLALRKRLFTMLPLGDCVSGQDTMPKDGDPKAICTKPAQVKNPNSLTEQEMGTPLIAIKDKNTYIAGILTKIIKKKEGEIYLFTNVDMILKALSEAAKAPKDDSKNVIQPANPTQGGSKTDTKPAEAPKEAPKNGTKPAGSPQEWYQAS</sequence>
<comment type="caution">
    <text evidence="1">The sequence shown here is derived from an EMBL/GenBank/DDBJ whole genome shotgun (WGS) entry which is preliminary data.</text>
</comment>
<proteinExistence type="predicted"/>
<evidence type="ECO:0000313" key="1">
    <source>
        <dbReference type="EMBL" id="KAJ9065506.1"/>
    </source>
</evidence>
<accession>A0ACC2SSZ5</accession>
<dbReference type="EMBL" id="QTSX02004344">
    <property type="protein sequence ID" value="KAJ9065506.1"/>
    <property type="molecule type" value="Genomic_DNA"/>
</dbReference>
<dbReference type="Proteomes" id="UP001165960">
    <property type="component" value="Unassembled WGS sequence"/>
</dbReference>
<organism evidence="1 2">
    <name type="scientific">Entomophthora muscae</name>
    <dbReference type="NCBI Taxonomy" id="34485"/>
    <lineage>
        <taxon>Eukaryota</taxon>
        <taxon>Fungi</taxon>
        <taxon>Fungi incertae sedis</taxon>
        <taxon>Zoopagomycota</taxon>
        <taxon>Entomophthoromycotina</taxon>
        <taxon>Entomophthoromycetes</taxon>
        <taxon>Entomophthorales</taxon>
        <taxon>Entomophthoraceae</taxon>
        <taxon>Entomophthora</taxon>
    </lineage>
</organism>